<name>A0A976RQY3_9LACO</name>
<dbReference type="EMBL" id="CP093360">
    <property type="protein sequence ID" value="UQS86182.1"/>
    <property type="molecule type" value="Genomic_DNA"/>
</dbReference>
<gene>
    <name evidence="3" type="ORF">MOO44_00650</name>
</gene>
<evidence type="ECO:0000313" key="4">
    <source>
        <dbReference type="Proteomes" id="UP000831181"/>
    </source>
</evidence>
<evidence type="ECO:0000313" key="3">
    <source>
        <dbReference type="EMBL" id="UQS86182.1"/>
    </source>
</evidence>
<protein>
    <recommendedName>
        <fullName evidence="2">Lreu-0056-like domain-containing protein</fullName>
    </recommendedName>
</protein>
<evidence type="ECO:0000259" key="2">
    <source>
        <dbReference type="Pfam" id="PF22125"/>
    </source>
</evidence>
<reference evidence="3" key="1">
    <citation type="journal article" date="2022" name="Int. J. Syst. Evol. Microbiol.">
        <title>Apilactobacillus apisilvae sp. nov., Nicolia spurrieriana gen. nov. sp. nov., Bombilactobacillus folatiphilus sp. nov. and Bombilactobacillus thymidiniphilus sp. nov., four new lactic acid bacterial isolates from stingless bees Tetragonula carbonaria and Austroplebeia australis.</title>
        <authorList>
            <person name="Oliphant S.A."/>
            <person name="Watson-Haigh N.S."/>
            <person name="Sumby K.M."/>
            <person name="Gardner J."/>
            <person name="Groom S."/>
            <person name="Jiranek V."/>
        </authorList>
    </citation>
    <scope>NUCLEOTIDE SEQUENCE</scope>
    <source>
        <strain evidence="3">SGEP1_A5</strain>
    </source>
</reference>
<sequence>MNNNMGRLTLIALLLVGLPLTGLTNNDVIASANGTDRVTTKKIGIMVALKQKYGYMNNQFIHFWSYYNKTKFTKKLRGDHWLTVNGDGTADTYFKVHGNLVTYHSLEPTKNGGVAGAKVLTHHTTVSNLKKHYYGNHKQRSKVNRYDRIIKNSTW</sequence>
<accession>A0A976RQY3</accession>
<geneLocation type="plasmid" evidence="3 4">
    <name>p1unnamed</name>
</geneLocation>
<dbReference type="Gene3D" id="3.30.1460.60">
    <property type="match status" value="1"/>
</dbReference>
<dbReference type="KEGG" id="lbe:MOO44_00650"/>
<proteinExistence type="predicted"/>
<keyword evidence="3" id="KW-0614">Plasmid</keyword>
<dbReference type="InterPro" id="IPR054365">
    <property type="entry name" value="Lreu_0056-like"/>
</dbReference>
<dbReference type="Proteomes" id="UP000831181">
    <property type="component" value="Plasmid p1unnamed"/>
</dbReference>
<keyword evidence="4" id="KW-1185">Reference proteome</keyword>
<dbReference type="Pfam" id="PF22125">
    <property type="entry name" value="Lreu_0056_like"/>
    <property type="match status" value="1"/>
</dbReference>
<feature type="domain" description="Lreu-0056-like" evidence="2">
    <location>
        <begin position="40"/>
        <end position="147"/>
    </location>
</feature>
<organism evidence="3 4">
    <name type="scientific">Nicoliella spurrieriana</name>
    <dbReference type="NCBI Taxonomy" id="2925830"/>
    <lineage>
        <taxon>Bacteria</taxon>
        <taxon>Bacillati</taxon>
        <taxon>Bacillota</taxon>
        <taxon>Bacilli</taxon>
        <taxon>Lactobacillales</taxon>
        <taxon>Lactobacillaceae</taxon>
        <taxon>Nicoliella</taxon>
    </lineage>
</organism>
<feature type="signal peptide" evidence="1">
    <location>
        <begin position="1"/>
        <end position="24"/>
    </location>
</feature>
<dbReference type="RefSeq" id="WP_260115991.1">
    <property type="nucleotide sequence ID" value="NZ_CP093360.1"/>
</dbReference>
<feature type="chain" id="PRO_5039724062" description="Lreu-0056-like domain-containing protein" evidence="1">
    <location>
        <begin position="25"/>
        <end position="155"/>
    </location>
</feature>
<keyword evidence="1" id="KW-0732">Signal</keyword>
<evidence type="ECO:0000256" key="1">
    <source>
        <dbReference type="SAM" id="SignalP"/>
    </source>
</evidence>
<dbReference type="AlphaFoldDB" id="A0A976RQY3"/>